<feature type="transmembrane region" description="Helical" evidence="2">
    <location>
        <begin position="225"/>
        <end position="245"/>
    </location>
</feature>
<evidence type="ECO:0000313" key="4">
    <source>
        <dbReference type="Proteomes" id="UP001642464"/>
    </source>
</evidence>
<feature type="transmembrane region" description="Helical" evidence="2">
    <location>
        <begin position="194"/>
        <end position="213"/>
    </location>
</feature>
<feature type="transmembrane region" description="Helical" evidence="2">
    <location>
        <begin position="291"/>
        <end position="314"/>
    </location>
</feature>
<evidence type="ECO:0008006" key="5">
    <source>
        <dbReference type="Google" id="ProtNLM"/>
    </source>
</evidence>
<sequence length="692" mass="77506">MAVAAHKSERSNDTSLQGTMFELDLENLDTVDPEISLATPGSGTSEKSKIAFFALQRAIERLRAFYYVLQVAMGTLIAGICLAVLTEILWRVIPAGRVAEIVISGFSAFGWFLTSATIAIASTCPIDELDFNSFVHARPILCIFLAILPLTTAATRVWEMPFPRWTSCLVSLTMLVNGCIYYKRSCSRCRRYTPSFGVLMEVWYLDVIVASTINEIALAEPGVVTNIWLALHASMAFALQCRLWWKRVRSTLRFYVTSYMAITWNSSYFACRAIDLSLGHKQWEEGRQLDVAIGAASVFAVIVLIPLLIVFLLGRQRLFDRLAQWVDQSRRLQDGAFMAMLLDSYVVEVGQSWWLSESEAASSKDIASWQPKRKTKMTKIDSTRSATKKSLSIPNDKARPGFVKGQVSEVSADGKSFWVQLPSGKGFEVHRNQQVLPWPELLEQGRKRLRCVDWAAQTEDLWAQSSGGFELSRPLARGEVIDFFVSHSWSDPPTQKWKALQLVAENFKLQHGRDPTFWVDKVCIDQRQIADGLRVLPVNVMACRQVLVLCGPTYPTRLWCAWELCVLFSFMPVQAALNQLVVIPLSQPALLELTGFDVSISSCYDPNEELRLRHVIDAIGTKLFESKIRQLGQLILDRELTKSRGFLVDAILNDTVNDTVNDDTVGNGGTSGVDSRTLDSSDRISEGSIIEI</sequence>
<protein>
    <recommendedName>
        <fullName evidence="5">TIR domain-containing protein</fullName>
    </recommendedName>
</protein>
<reference evidence="3 4" key="1">
    <citation type="submission" date="2024-02" db="EMBL/GenBank/DDBJ databases">
        <authorList>
            <person name="Chen Y."/>
            <person name="Shah S."/>
            <person name="Dougan E. K."/>
            <person name="Thang M."/>
            <person name="Chan C."/>
        </authorList>
    </citation>
    <scope>NUCLEOTIDE SEQUENCE [LARGE SCALE GENOMIC DNA]</scope>
</reference>
<gene>
    <name evidence="3" type="ORF">SCF082_LOCUS16795</name>
</gene>
<feature type="transmembrane region" description="Helical" evidence="2">
    <location>
        <begin position="164"/>
        <end position="182"/>
    </location>
</feature>
<feature type="transmembrane region" description="Helical" evidence="2">
    <location>
        <begin position="140"/>
        <end position="158"/>
    </location>
</feature>
<proteinExistence type="predicted"/>
<keyword evidence="2" id="KW-0812">Transmembrane</keyword>
<evidence type="ECO:0000256" key="1">
    <source>
        <dbReference type="SAM" id="MobiDB-lite"/>
    </source>
</evidence>
<dbReference type="EMBL" id="CAXAMM010011013">
    <property type="protein sequence ID" value="CAK9024808.1"/>
    <property type="molecule type" value="Genomic_DNA"/>
</dbReference>
<evidence type="ECO:0000313" key="3">
    <source>
        <dbReference type="EMBL" id="CAK9024808.1"/>
    </source>
</evidence>
<comment type="caution">
    <text evidence="3">The sequence shown here is derived from an EMBL/GenBank/DDBJ whole genome shotgun (WGS) entry which is preliminary data.</text>
</comment>
<keyword evidence="4" id="KW-1185">Reference proteome</keyword>
<feature type="transmembrane region" description="Helical" evidence="2">
    <location>
        <begin position="64"/>
        <end position="89"/>
    </location>
</feature>
<accession>A0ABP0KDD9</accession>
<dbReference type="Proteomes" id="UP001642464">
    <property type="component" value="Unassembled WGS sequence"/>
</dbReference>
<evidence type="ECO:0000256" key="2">
    <source>
        <dbReference type="SAM" id="Phobius"/>
    </source>
</evidence>
<feature type="region of interest" description="Disordered" evidence="1">
    <location>
        <begin position="662"/>
        <end position="692"/>
    </location>
</feature>
<organism evidence="3 4">
    <name type="scientific">Durusdinium trenchii</name>
    <dbReference type="NCBI Taxonomy" id="1381693"/>
    <lineage>
        <taxon>Eukaryota</taxon>
        <taxon>Sar</taxon>
        <taxon>Alveolata</taxon>
        <taxon>Dinophyceae</taxon>
        <taxon>Suessiales</taxon>
        <taxon>Symbiodiniaceae</taxon>
        <taxon>Durusdinium</taxon>
    </lineage>
</organism>
<feature type="compositionally biased region" description="Basic and acidic residues" evidence="1">
    <location>
        <begin position="676"/>
        <end position="685"/>
    </location>
</feature>
<keyword evidence="2" id="KW-1133">Transmembrane helix</keyword>
<feature type="transmembrane region" description="Helical" evidence="2">
    <location>
        <begin position="101"/>
        <end position="120"/>
    </location>
</feature>
<keyword evidence="2" id="KW-0472">Membrane</keyword>
<name>A0ABP0KDD9_9DINO</name>